<gene>
    <name evidence="4" type="ORF">HUK82_05790</name>
</gene>
<evidence type="ECO:0000256" key="1">
    <source>
        <dbReference type="ARBA" id="ARBA00023002"/>
    </source>
</evidence>
<dbReference type="RefSeq" id="WP_176613049.1">
    <property type="nucleotide sequence ID" value="NZ_JABXXR010000026.1"/>
</dbReference>
<dbReference type="Pfam" id="PF01408">
    <property type="entry name" value="GFO_IDH_MocA"/>
    <property type="match status" value="1"/>
</dbReference>
<feature type="domain" description="Gfo/Idh/MocA-like oxidoreductase N-terminal" evidence="2">
    <location>
        <begin position="10"/>
        <end position="136"/>
    </location>
</feature>
<dbReference type="AlphaFoldDB" id="A0A850PCR3"/>
<evidence type="ECO:0000259" key="2">
    <source>
        <dbReference type="Pfam" id="PF01408"/>
    </source>
</evidence>
<reference evidence="4 5" key="1">
    <citation type="submission" date="2020-06" db="EMBL/GenBank/DDBJ databases">
        <title>Description of novel acetic acid bacteria.</title>
        <authorList>
            <person name="Sombolestani A."/>
        </authorList>
    </citation>
    <scope>NUCLEOTIDE SEQUENCE [LARGE SCALE GENOMIC DNA]</scope>
    <source>
        <strain evidence="4 5">LMG 27010</strain>
    </source>
</reference>
<dbReference type="InterPro" id="IPR000683">
    <property type="entry name" value="Gfo/Idh/MocA-like_OxRdtase_N"/>
</dbReference>
<protein>
    <submittedName>
        <fullName evidence="4">Gfo/Idh/MocA family oxidoreductase</fullName>
    </submittedName>
</protein>
<dbReference type="Gene3D" id="3.30.360.10">
    <property type="entry name" value="Dihydrodipicolinate Reductase, domain 2"/>
    <property type="match status" value="1"/>
</dbReference>
<dbReference type="InterPro" id="IPR055170">
    <property type="entry name" value="GFO_IDH_MocA-like_dom"/>
</dbReference>
<dbReference type="PANTHER" id="PTHR43818">
    <property type="entry name" value="BCDNA.GH03377"/>
    <property type="match status" value="1"/>
</dbReference>
<sequence>MVDNNKSKTIGVGLIGSGFMGKAHAVAFRTVGGIFPLNAQPRLEFLADRNAEVAAEAAHALGFSRSTGDWHELVCDPAIDVVAITTPNSQHAPMALEALANGKHVYCEKPLSTTLENALAMTEAAEAAGVVTLVGFNYQRNPMVHAVRQMIADGEIGDIIGFNGHYVAGFMGRREGSYSWRMHPDEAGGALADIGSHLISMSRFLLGDITDVIARLDTVYPTRSSPDGVEHPVDIDDQAAILARFRDRPFTAMLDVSWVATGREMGLAFEVTGSRGAIKFTQERLNEVQIFKRDQPANRSGFTTLTAGPAYPPYGAFCPGPGHQLGFNDLKIIEVKGLIDAITGVAPSPTPFADALKTARVMDAIHRASATGEWTAVER</sequence>
<dbReference type="EMBL" id="JABXXR010000026">
    <property type="protein sequence ID" value="NVN40076.1"/>
    <property type="molecule type" value="Genomic_DNA"/>
</dbReference>
<dbReference type="SUPFAM" id="SSF55347">
    <property type="entry name" value="Glyceraldehyde-3-phosphate dehydrogenase-like, C-terminal domain"/>
    <property type="match status" value="1"/>
</dbReference>
<evidence type="ECO:0000259" key="3">
    <source>
        <dbReference type="Pfam" id="PF22725"/>
    </source>
</evidence>
<comment type="caution">
    <text evidence="4">The sequence shown here is derived from an EMBL/GenBank/DDBJ whole genome shotgun (WGS) entry which is preliminary data.</text>
</comment>
<dbReference type="GO" id="GO:0000166">
    <property type="term" value="F:nucleotide binding"/>
    <property type="evidence" value="ECO:0007669"/>
    <property type="project" value="InterPro"/>
</dbReference>
<dbReference type="GO" id="GO:0016491">
    <property type="term" value="F:oxidoreductase activity"/>
    <property type="evidence" value="ECO:0007669"/>
    <property type="project" value="UniProtKB-KW"/>
</dbReference>
<dbReference type="Gene3D" id="3.40.50.720">
    <property type="entry name" value="NAD(P)-binding Rossmann-like Domain"/>
    <property type="match status" value="1"/>
</dbReference>
<proteinExistence type="predicted"/>
<dbReference type="InterPro" id="IPR036291">
    <property type="entry name" value="NAD(P)-bd_dom_sf"/>
</dbReference>
<evidence type="ECO:0000313" key="5">
    <source>
        <dbReference type="Proteomes" id="UP000585665"/>
    </source>
</evidence>
<feature type="domain" description="GFO/IDH/MocA-like oxidoreductase" evidence="3">
    <location>
        <begin position="145"/>
        <end position="278"/>
    </location>
</feature>
<keyword evidence="1" id="KW-0560">Oxidoreductase</keyword>
<dbReference type="Proteomes" id="UP000585665">
    <property type="component" value="Unassembled WGS sequence"/>
</dbReference>
<dbReference type="Pfam" id="PF22725">
    <property type="entry name" value="GFO_IDH_MocA_C3"/>
    <property type="match status" value="1"/>
</dbReference>
<accession>A0A850PCR3</accession>
<organism evidence="4 5">
    <name type="scientific">Ameyamaea chiangmaiensis</name>
    <dbReference type="NCBI Taxonomy" id="442969"/>
    <lineage>
        <taxon>Bacteria</taxon>
        <taxon>Pseudomonadati</taxon>
        <taxon>Pseudomonadota</taxon>
        <taxon>Alphaproteobacteria</taxon>
        <taxon>Acetobacterales</taxon>
        <taxon>Acetobacteraceae</taxon>
        <taxon>Ameyamaea</taxon>
    </lineage>
</organism>
<keyword evidence="5" id="KW-1185">Reference proteome</keyword>
<name>A0A850PCR3_9PROT</name>
<dbReference type="PANTHER" id="PTHR43818:SF11">
    <property type="entry name" value="BCDNA.GH03377"/>
    <property type="match status" value="1"/>
</dbReference>
<dbReference type="SUPFAM" id="SSF51735">
    <property type="entry name" value="NAD(P)-binding Rossmann-fold domains"/>
    <property type="match status" value="1"/>
</dbReference>
<dbReference type="InterPro" id="IPR050463">
    <property type="entry name" value="Gfo/Idh/MocA_oxidrdct_glycsds"/>
</dbReference>
<evidence type="ECO:0000313" key="4">
    <source>
        <dbReference type="EMBL" id="NVN40076.1"/>
    </source>
</evidence>